<dbReference type="RefSeq" id="XP_002293059.1">
    <property type="nucleotide sequence ID" value="XM_002293023.1"/>
</dbReference>
<keyword evidence="5" id="KW-1185">Reference proteome</keyword>
<keyword evidence="3" id="KW-0732">Signal</keyword>
<evidence type="ECO:0000313" key="4">
    <source>
        <dbReference type="EMBL" id="EED89520.1"/>
    </source>
</evidence>
<dbReference type="PaxDb" id="35128-Thaps9168"/>
<dbReference type="InParanoid" id="B8CAJ7"/>
<gene>
    <name evidence="4" type="ORF">THAPSDRAFT_9168</name>
</gene>
<dbReference type="CDD" id="cd07061">
    <property type="entry name" value="HP_HAP_like"/>
    <property type="match status" value="1"/>
</dbReference>
<dbReference type="HOGENOM" id="CLU_062344_0_0_1"/>
<dbReference type="Gene3D" id="3.40.50.1240">
    <property type="entry name" value="Phosphoglycerate mutase-like"/>
    <property type="match status" value="1"/>
</dbReference>
<dbReference type="GeneID" id="7447585"/>
<dbReference type="EMBL" id="CM000647">
    <property type="protein sequence ID" value="EED89520.1"/>
    <property type="molecule type" value="Genomic_DNA"/>
</dbReference>
<evidence type="ECO:0000256" key="2">
    <source>
        <dbReference type="ARBA" id="ARBA00022801"/>
    </source>
</evidence>
<evidence type="ECO:0000256" key="3">
    <source>
        <dbReference type="SAM" id="SignalP"/>
    </source>
</evidence>
<reference evidence="4 5" key="2">
    <citation type="journal article" date="2008" name="Nature">
        <title>The Phaeodactylum genome reveals the evolutionary history of diatom genomes.</title>
        <authorList>
            <person name="Bowler C."/>
            <person name="Allen A.E."/>
            <person name="Badger J.H."/>
            <person name="Grimwood J."/>
            <person name="Jabbari K."/>
            <person name="Kuo A."/>
            <person name="Maheswari U."/>
            <person name="Martens C."/>
            <person name="Maumus F."/>
            <person name="Otillar R.P."/>
            <person name="Rayko E."/>
            <person name="Salamov A."/>
            <person name="Vandepoele K."/>
            <person name="Beszteri B."/>
            <person name="Gruber A."/>
            <person name="Heijde M."/>
            <person name="Katinka M."/>
            <person name="Mock T."/>
            <person name="Valentin K."/>
            <person name="Verret F."/>
            <person name="Berges J.A."/>
            <person name="Brownlee C."/>
            <person name="Cadoret J.P."/>
            <person name="Chiovitti A."/>
            <person name="Choi C.J."/>
            <person name="Coesel S."/>
            <person name="De Martino A."/>
            <person name="Detter J.C."/>
            <person name="Durkin C."/>
            <person name="Falciatore A."/>
            <person name="Fournet J."/>
            <person name="Haruta M."/>
            <person name="Huysman M.J."/>
            <person name="Jenkins B.D."/>
            <person name="Jiroutova K."/>
            <person name="Jorgensen R.E."/>
            <person name="Joubert Y."/>
            <person name="Kaplan A."/>
            <person name="Kroger N."/>
            <person name="Kroth P.G."/>
            <person name="La Roche J."/>
            <person name="Lindquist E."/>
            <person name="Lommer M."/>
            <person name="Martin-Jezequel V."/>
            <person name="Lopez P.J."/>
            <person name="Lucas S."/>
            <person name="Mangogna M."/>
            <person name="McGinnis K."/>
            <person name="Medlin L.K."/>
            <person name="Montsant A."/>
            <person name="Oudot-Le Secq M.P."/>
            <person name="Napoli C."/>
            <person name="Obornik M."/>
            <person name="Parker M.S."/>
            <person name="Petit J.L."/>
            <person name="Porcel B.M."/>
            <person name="Poulsen N."/>
            <person name="Robison M."/>
            <person name="Rychlewski L."/>
            <person name="Rynearson T.A."/>
            <person name="Schmutz J."/>
            <person name="Shapiro H."/>
            <person name="Siaut M."/>
            <person name="Stanley M."/>
            <person name="Sussman M.R."/>
            <person name="Taylor A.R."/>
            <person name="Vardi A."/>
            <person name="von Dassow P."/>
            <person name="Vyverman W."/>
            <person name="Willis A."/>
            <person name="Wyrwicz L.S."/>
            <person name="Rokhsar D.S."/>
            <person name="Weissenbach J."/>
            <person name="Armbrust E.V."/>
            <person name="Green B.R."/>
            <person name="Van de Peer Y."/>
            <person name="Grigoriev I.V."/>
        </authorList>
    </citation>
    <scope>NUCLEOTIDE SEQUENCE [LARGE SCALE GENOMIC DNA]</scope>
    <source>
        <strain evidence="4 5">CCMP1335</strain>
    </source>
</reference>
<sequence length="456" mass="52074">MPTTTTIHRYQWLRTTLLALLFLLYLVSSSSSFSNQPSKSKLRIRQVHIIHRHGDRSPISPMKDEEYWYTTLPEGRVLDGIARGTTLIRPEESDTTPKKKHLASGSGPFGQLTLMGLLQMVSLGERLRLELEHADELQKDNGDSDGHEFVNQGRFFTSMKPLHPRRVQVMSTDFPRTIQSVQALLTGLFPDLAEAPIEIDVRNTNTYLIPDPQPRQSPQQVVLERHLSKRPHLLEREGELQELAIRITDALDEHLDDAAKGVSFGIGEEKDDEQTQHNATKPLPWVQLAEVLTCLHSRDMLPPSLSKVDVEAVSNHVAWRWFENLRHPVLAKAAMWKFADTILDKMKKKVNVECRCVECVDDGHSHGSGEHDNEMMIVREDNEQECIDEPWLCIYSAHDSTLIGLLCVLQLEQPSIWPEYGSFLKMELIREEVDPVDVTEQTQVLQHWVRFSLNVG</sequence>
<reference evidence="4 5" key="1">
    <citation type="journal article" date="2004" name="Science">
        <title>The genome of the diatom Thalassiosira pseudonana: ecology, evolution, and metabolism.</title>
        <authorList>
            <person name="Armbrust E.V."/>
            <person name="Berges J.A."/>
            <person name="Bowler C."/>
            <person name="Green B.R."/>
            <person name="Martinez D."/>
            <person name="Putnam N.H."/>
            <person name="Zhou S."/>
            <person name="Allen A.E."/>
            <person name="Apt K.E."/>
            <person name="Bechner M."/>
            <person name="Brzezinski M.A."/>
            <person name="Chaal B.K."/>
            <person name="Chiovitti A."/>
            <person name="Davis A.K."/>
            <person name="Demarest M.S."/>
            <person name="Detter J.C."/>
            <person name="Glavina T."/>
            <person name="Goodstein D."/>
            <person name="Hadi M.Z."/>
            <person name="Hellsten U."/>
            <person name="Hildebrand M."/>
            <person name="Jenkins B.D."/>
            <person name="Jurka J."/>
            <person name="Kapitonov V.V."/>
            <person name="Kroger N."/>
            <person name="Lau W.W."/>
            <person name="Lane T.W."/>
            <person name="Larimer F.W."/>
            <person name="Lippmeier J.C."/>
            <person name="Lucas S."/>
            <person name="Medina M."/>
            <person name="Montsant A."/>
            <person name="Obornik M."/>
            <person name="Parker M.S."/>
            <person name="Palenik B."/>
            <person name="Pazour G.J."/>
            <person name="Richardson P.M."/>
            <person name="Rynearson T.A."/>
            <person name="Saito M.A."/>
            <person name="Schwartz D.C."/>
            <person name="Thamatrakoln K."/>
            <person name="Valentin K."/>
            <person name="Vardi A."/>
            <person name="Wilkerson F.P."/>
            <person name="Rokhsar D.S."/>
        </authorList>
    </citation>
    <scope>NUCLEOTIDE SEQUENCE [LARGE SCALE GENOMIC DNA]</scope>
    <source>
        <strain evidence="4 5">CCMP1335</strain>
    </source>
</reference>
<dbReference type="OMA" id="REHEMAP"/>
<dbReference type="PANTHER" id="PTHR11567:SF110">
    <property type="entry name" value="2-PHOSPHOXYLOSE PHOSPHATASE 1"/>
    <property type="match status" value="1"/>
</dbReference>
<dbReference type="Pfam" id="PF00328">
    <property type="entry name" value="His_Phos_2"/>
    <property type="match status" value="1"/>
</dbReference>
<proteinExistence type="inferred from homology"/>
<dbReference type="PROSITE" id="PS00616">
    <property type="entry name" value="HIS_ACID_PHOSPHAT_1"/>
    <property type="match status" value="1"/>
</dbReference>
<keyword evidence="2" id="KW-0378">Hydrolase</keyword>
<dbReference type="InterPro" id="IPR050645">
    <property type="entry name" value="Histidine_acid_phosphatase"/>
</dbReference>
<dbReference type="InterPro" id="IPR000560">
    <property type="entry name" value="His_Pase_clade-2"/>
</dbReference>
<dbReference type="PANTHER" id="PTHR11567">
    <property type="entry name" value="ACID PHOSPHATASE-RELATED"/>
    <property type="match status" value="1"/>
</dbReference>
<comment type="similarity">
    <text evidence="1">Belongs to the histidine acid phosphatase family.</text>
</comment>
<dbReference type="InterPro" id="IPR029033">
    <property type="entry name" value="His_PPase_superfam"/>
</dbReference>
<dbReference type="AlphaFoldDB" id="B8CAJ7"/>
<evidence type="ECO:0000313" key="5">
    <source>
        <dbReference type="Proteomes" id="UP000001449"/>
    </source>
</evidence>
<feature type="signal peptide" evidence="3">
    <location>
        <begin position="1"/>
        <end position="32"/>
    </location>
</feature>
<protein>
    <recommendedName>
        <fullName evidence="6">Acid phosphatase</fullName>
    </recommendedName>
</protein>
<dbReference type="eggNOG" id="KOG3720">
    <property type="taxonomic scope" value="Eukaryota"/>
</dbReference>
<dbReference type="Proteomes" id="UP000001449">
    <property type="component" value="Chromosome 12"/>
</dbReference>
<accession>B8CAJ7</accession>
<dbReference type="InterPro" id="IPR033379">
    <property type="entry name" value="Acid_Pase_AS"/>
</dbReference>
<dbReference type="GO" id="GO:0016791">
    <property type="term" value="F:phosphatase activity"/>
    <property type="evidence" value="ECO:0000318"/>
    <property type="project" value="GO_Central"/>
</dbReference>
<evidence type="ECO:0000256" key="1">
    <source>
        <dbReference type="ARBA" id="ARBA00005375"/>
    </source>
</evidence>
<evidence type="ECO:0008006" key="6">
    <source>
        <dbReference type="Google" id="ProtNLM"/>
    </source>
</evidence>
<organism evidence="4 5">
    <name type="scientific">Thalassiosira pseudonana</name>
    <name type="common">Marine diatom</name>
    <name type="synonym">Cyclotella nana</name>
    <dbReference type="NCBI Taxonomy" id="35128"/>
    <lineage>
        <taxon>Eukaryota</taxon>
        <taxon>Sar</taxon>
        <taxon>Stramenopiles</taxon>
        <taxon>Ochrophyta</taxon>
        <taxon>Bacillariophyta</taxon>
        <taxon>Coscinodiscophyceae</taxon>
        <taxon>Thalassiosirophycidae</taxon>
        <taxon>Thalassiosirales</taxon>
        <taxon>Thalassiosiraceae</taxon>
        <taxon>Thalassiosira</taxon>
    </lineage>
</organism>
<dbReference type="STRING" id="35128.B8CAJ7"/>
<feature type="chain" id="PRO_5002869222" description="Acid phosphatase" evidence="3">
    <location>
        <begin position="33"/>
        <end position="456"/>
    </location>
</feature>
<dbReference type="KEGG" id="tps:THAPSDRAFT_9168"/>
<dbReference type="SUPFAM" id="SSF53254">
    <property type="entry name" value="Phosphoglycerate mutase-like"/>
    <property type="match status" value="1"/>
</dbReference>
<name>B8CAJ7_THAPS</name>